<dbReference type="GO" id="GO:0006631">
    <property type="term" value="P:fatty acid metabolic process"/>
    <property type="evidence" value="ECO:0007669"/>
    <property type="project" value="TreeGrafter"/>
</dbReference>
<accession>A0A1G9RT29</accession>
<proteinExistence type="inferred from homology"/>
<dbReference type="PANTHER" id="PTHR43201">
    <property type="entry name" value="ACYL-COA SYNTHETASE"/>
    <property type="match status" value="1"/>
</dbReference>
<dbReference type="AlphaFoldDB" id="A0A1G9RT29"/>
<evidence type="ECO:0000259" key="4">
    <source>
        <dbReference type="Pfam" id="PF00561"/>
    </source>
</evidence>
<comment type="similarity">
    <text evidence="1">Belongs to the ATP-dependent AMP-binding enzyme family.</text>
</comment>
<keyword evidence="6" id="KW-1185">Reference proteome</keyword>
<protein>
    <submittedName>
        <fullName evidence="5">Acyl-CoA synthetase (AMP-forming)/AMP-acid ligase II</fullName>
    </submittedName>
</protein>
<evidence type="ECO:0000313" key="5">
    <source>
        <dbReference type="EMBL" id="SDM26312.1"/>
    </source>
</evidence>
<dbReference type="SUPFAM" id="SSF53474">
    <property type="entry name" value="alpha/beta-Hydrolases"/>
    <property type="match status" value="1"/>
</dbReference>
<dbReference type="Proteomes" id="UP000198680">
    <property type="component" value="Unassembled WGS sequence"/>
</dbReference>
<dbReference type="RefSeq" id="WP_281241927.1">
    <property type="nucleotide sequence ID" value="NZ_FNHE01000004.1"/>
</dbReference>
<keyword evidence="2 5" id="KW-0436">Ligase</keyword>
<dbReference type="InterPro" id="IPR042099">
    <property type="entry name" value="ANL_N_sf"/>
</dbReference>
<evidence type="ECO:0000259" key="3">
    <source>
        <dbReference type="Pfam" id="PF00501"/>
    </source>
</evidence>
<evidence type="ECO:0000256" key="1">
    <source>
        <dbReference type="ARBA" id="ARBA00006432"/>
    </source>
</evidence>
<organism evidence="5 6">
    <name type="scientific">Geodermatophilus siccatus</name>
    <dbReference type="NCBI Taxonomy" id="1137991"/>
    <lineage>
        <taxon>Bacteria</taxon>
        <taxon>Bacillati</taxon>
        <taxon>Actinomycetota</taxon>
        <taxon>Actinomycetes</taxon>
        <taxon>Geodermatophilales</taxon>
        <taxon>Geodermatophilaceae</taxon>
        <taxon>Geodermatophilus</taxon>
    </lineage>
</organism>
<dbReference type="PANTHER" id="PTHR43201:SF5">
    <property type="entry name" value="MEDIUM-CHAIN ACYL-COA LIGASE ACSF2, MITOCHONDRIAL"/>
    <property type="match status" value="1"/>
</dbReference>
<evidence type="ECO:0000256" key="2">
    <source>
        <dbReference type="ARBA" id="ARBA00022598"/>
    </source>
</evidence>
<dbReference type="InterPro" id="IPR000073">
    <property type="entry name" value="AB_hydrolase_1"/>
</dbReference>
<dbReference type="Pfam" id="PF00501">
    <property type="entry name" value="AMP-binding"/>
    <property type="match status" value="1"/>
</dbReference>
<dbReference type="EMBL" id="FNHE01000004">
    <property type="protein sequence ID" value="SDM26312.1"/>
    <property type="molecule type" value="Genomic_DNA"/>
</dbReference>
<dbReference type="Gene3D" id="3.40.50.12780">
    <property type="entry name" value="N-terminal domain of ligase-like"/>
    <property type="match status" value="1"/>
</dbReference>
<name>A0A1G9RT29_9ACTN</name>
<gene>
    <name evidence="5" type="ORF">SAMN05660642_02053</name>
</gene>
<feature type="domain" description="AMP-dependent synthetase/ligase" evidence="3">
    <location>
        <begin position="331"/>
        <end position="697"/>
    </location>
</feature>
<dbReference type="SUPFAM" id="SSF56801">
    <property type="entry name" value="Acetyl-CoA synthetase-like"/>
    <property type="match status" value="1"/>
</dbReference>
<dbReference type="Pfam" id="PF00561">
    <property type="entry name" value="Abhydrolase_1"/>
    <property type="match status" value="1"/>
</dbReference>
<dbReference type="PRINTS" id="PR00111">
    <property type="entry name" value="ABHYDROLASE"/>
</dbReference>
<dbReference type="GO" id="GO:0031956">
    <property type="term" value="F:medium-chain fatty acid-CoA ligase activity"/>
    <property type="evidence" value="ECO:0007669"/>
    <property type="project" value="TreeGrafter"/>
</dbReference>
<dbReference type="Gene3D" id="3.40.50.1820">
    <property type="entry name" value="alpha/beta hydrolase"/>
    <property type="match status" value="1"/>
</dbReference>
<evidence type="ECO:0000313" key="6">
    <source>
        <dbReference type="Proteomes" id="UP000198680"/>
    </source>
</evidence>
<dbReference type="InterPro" id="IPR000873">
    <property type="entry name" value="AMP-dep_synth/lig_dom"/>
</dbReference>
<reference evidence="6" key="1">
    <citation type="submission" date="2016-10" db="EMBL/GenBank/DDBJ databases">
        <authorList>
            <person name="Varghese N."/>
            <person name="Submissions S."/>
        </authorList>
    </citation>
    <scope>NUCLEOTIDE SEQUENCE [LARGE SCALE GENOMIC DNA]</scope>
    <source>
        <strain evidence="6">DSM 45419</strain>
    </source>
</reference>
<feature type="domain" description="AB hydrolase-1" evidence="4">
    <location>
        <begin position="49"/>
        <end position="289"/>
    </location>
</feature>
<sequence>MRAADATPARPALPGLDPAWSRLLTVADADGGEHCWHVLDNGVREPVGTLLCVHGNPTWSYLWRRLLAAAPPGWRVVAPDQLGMGWSDRLAGPRLLRQRVADLGDLTAALGVTGPVVTVGHDWGGVISLGWALEHRDQLRGVVLANTAVAMPEGDLGPALIRLAHVPGVRAAVTVGTPVFVRATTALSRPALPAGVRRAFAEPYRSPARRRSVGDFVADIPFSPGHPSRPVQEAIAEGIRGLDVPALLLWGPRDPVFGERYLTDLRGRLPQARLHRYEGASHLLPEDAPQYAEAVAQWVADLDTGDRTPARPAPATTGRRLWSALDERADDDSPAVVEVGGATVSWSQLSRRVAHLAAGLAATGVRPGSRVALLVEPSADLTATVYAVWRAGGVVVVADKGLGLAGMRRALRSAAVDSVVGSRAGLAAARLMGLPGSRIAAGPGGRTALRGLGARSTLADLEALGRSAPVPAEPPLDADCAVLFTSGATGPAKGVVYTHRQAAAQLELVRSTYGLTADDRLVAAFAPFAILGPALGIGSAVPDVDVTAPGSLTAAALADAAAAVDATVVFASPAALRRVVATAAGLSAQQRTALARVRLLMSAGAPVPASLLRSLQAVLPAADPHTPYGMTEVLPVTDVSLAEIEAAGAGDGVCVGRPLPGVDVRVSPLSPDGRADGGLTDRPGVPGEVCVRAAHVKDRYDALWALERSTSRDPGWHRTGDVGHLDADGRLWVEGRLQHVVTTAAGPVTPVGVEQRVEAVDGVSAAAAVGVGPAGAQVVVVVVVPSGRRTRLGGRPALAGADLADAVRAAAGVDVAAVLVASRLPVDVRHQSKVDRGEVARRAARVLAGARAARRP</sequence>
<dbReference type="InterPro" id="IPR029058">
    <property type="entry name" value="AB_hydrolase_fold"/>
</dbReference>
<dbReference type="STRING" id="1137991.SAMN05660642_02053"/>